<keyword evidence="2" id="KW-0560">Oxidoreductase</keyword>
<comment type="caution">
    <text evidence="4">The sequence shown here is derived from an EMBL/GenBank/DDBJ whole genome shotgun (WGS) entry which is preliminary data.</text>
</comment>
<comment type="similarity">
    <text evidence="1 3">Belongs to the short-chain dehydrogenases/reductases (SDR) family.</text>
</comment>
<dbReference type="PANTHER" id="PTHR44196">
    <property type="entry name" value="DEHYDROGENASE/REDUCTASE SDR FAMILY MEMBER 7B"/>
    <property type="match status" value="1"/>
</dbReference>
<evidence type="ECO:0000313" key="4">
    <source>
        <dbReference type="EMBL" id="MBO8466391.1"/>
    </source>
</evidence>
<dbReference type="PRINTS" id="PR00081">
    <property type="entry name" value="GDHRDH"/>
</dbReference>
<gene>
    <name evidence="4" type="ORF">IAB99_01340</name>
</gene>
<dbReference type="InterPro" id="IPR036291">
    <property type="entry name" value="NAD(P)-bd_dom_sf"/>
</dbReference>
<evidence type="ECO:0000313" key="5">
    <source>
        <dbReference type="Proteomes" id="UP000823660"/>
    </source>
</evidence>
<evidence type="ECO:0000256" key="3">
    <source>
        <dbReference type="RuleBase" id="RU000363"/>
    </source>
</evidence>
<dbReference type="InterPro" id="IPR020904">
    <property type="entry name" value="Sc_DH/Rdtase_CS"/>
</dbReference>
<dbReference type="CDD" id="cd05233">
    <property type="entry name" value="SDR_c"/>
    <property type="match status" value="1"/>
</dbReference>
<dbReference type="Pfam" id="PF00106">
    <property type="entry name" value="adh_short"/>
    <property type="match status" value="1"/>
</dbReference>
<sequence length="265" mass="29154">MELAKTERFAVVTGAGSGLGRCFALELAGRGLNTILVDLNRSSAVKVAEEARRLGTESISIEADLTDRESVGRVCDIICGNYRIFALVNNAGAGGSARFTECPDGYIERIISLNVTAVALLTHRLLPSLMKTDRAFILNVSSMAAFTPIGYKTVYPASKRFIYDFTRGLREELRNTGISLSVIHPGPMKTNPDVTDRIERQGRFGRIGLLSPEEVARKGIEGMFRREAVIIPGLMNKFNKMLTDIVPARIRLPLVSRIVARELQQ</sequence>
<dbReference type="Proteomes" id="UP000823660">
    <property type="component" value="Unassembled WGS sequence"/>
</dbReference>
<dbReference type="AlphaFoldDB" id="A0A9D9I7I4"/>
<organism evidence="4 5">
    <name type="scientific">Candidatus Cryptobacteroides faecipullorum</name>
    <dbReference type="NCBI Taxonomy" id="2840764"/>
    <lineage>
        <taxon>Bacteria</taxon>
        <taxon>Pseudomonadati</taxon>
        <taxon>Bacteroidota</taxon>
        <taxon>Bacteroidia</taxon>
        <taxon>Bacteroidales</taxon>
        <taxon>Candidatus Cryptobacteroides</taxon>
    </lineage>
</organism>
<dbReference type="SUPFAM" id="SSF51735">
    <property type="entry name" value="NAD(P)-binding Rossmann-fold domains"/>
    <property type="match status" value="1"/>
</dbReference>
<dbReference type="PIRSF" id="PIRSF000126">
    <property type="entry name" value="11-beta-HSD1"/>
    <property type="match status" value="1"/>
</dbReference>
<evidence type="ECO:0000256" key="2">
    <source>
        <dbReference type="ARBA" id="ARBA00023002"/>
    </source>
</evidence>
<accession>A0A9D9I7I4</accession>
<protein>
    <submittedName>
        <fullName evidence="4">SDR family NAD(P)-dependent oxidoreductase</fullName>
    </submittedName>
</protein>
<dbReference type="GO" id="GO:0016491">
    <property type="term" value="F:oxidoreductase activity"/>
    <property type="evidence" value="ECO:0007669"/>
    <property type="project" value="UniProtKB-KW"/>
</dbReference>
<dbReference type="PANTHER" id="PTHR44196:SF2">
    <property type="entry name" value="SHORT-CHAIN DEHYDROGENASE-RELATED"/>
    <property type="match status" value="1"/>
</dbReference>
<reference evidence="4" key="2">
    <citation type="journal article" date="2021" name="PeerJ">
        <title>Extensive microbial diversity within the chicken gut microbiome revealed by metagenomics and culture.</title>
        <authorList>
            <person name="Gilroy R."/>
            <person name="Ravi A."/>
            <person name="Getino M."/>
            <person name="Pursley I."/>
            <person name="Horton D.L."/>
            <person name="Alikhan N.F."/>
            <person name="Baker D."/>
            <person name="Gharbi K."/>
            <person name="Hall N."/>
            <person name="Watson M."/>
            <person name="Adriaenssens E.M."/>
            <person name="Foster-Nyarko E."/>
            <person name="Jarju S."/>
            <person name="Secka A."/>
            <person name="Antonio M."/>
            <person name="Oren A."/>
            <person name="Chaudhuri R.R."/>
            <person name="La Ragione R."/>
            <person name="Hildebrand F."/>
            <person name="Pallen M.J."/>
        </authorList>
    </citation>
    <scope>NUCLEOTIDE SEQUENCE</scope>
    <source>
        <strain evidence="4">B1-15692</strain>
    </source>
</reference>
<dbReference type="EMBL" id="JADIMH010000007">
    <property type="protein sequence ID" value="MBO8466391.1"/>
    <property type="molecule type" value="Genomic_DNA"/>
</dbReference>
<dbReference type="GO" id="GO:0016020">
    <property type="term" value="C:membrane"/>
    <property type="evidence" value="ECO:0007669"/>
    <property type="project" value="TreeGrafter"/>
</dbReference>
<proteinExistence type="inferred from homology"/>
<reference evidence="4" key="1">
    <citation type="submission" date="2020-10" db="EMBL/GenBank/DDBJ databases">
        <authorList>
            <person name="Gilroy R."/>
        </authorList>
    </citation>
    <scope>NUCLEOTIDE SEQUENCE</scope>
    <source>
        <strain evidence="4">B1-15692</strain>
    </source>
</reference>
<name>A0A9D9I7I4_9BACT</name>
<dbReference type="PRINTS" id="PR00080">
    <property type="entry name" value="SDRFAMILY"/>
</dbReference>
<dbReference type="Gene3D" id="3.40.50.720">
    <property type="entry name" value="NAD(P)-binding Rossmann-like Domain"/>
    <property type="match status" value="1"/>
</dbReference>
<dbReference type="InterPro" id="IPR002347">
    <property type="entry name" value="SDR_fam"/>
</dbReference>
<dbReference type="PROSITE" id="PS00061">
    <property type="entry name" value="ADH_SHORT"/>
    <property type="match status" value="1"/>
</dbReference>
<evidence type="ECO:0000256" key="1">
    <source>
        <dbReference type="ARBA" id="ARBA00006484"/>
    </source>
</evidence>